<protein>
    <submittedName>
        <fullName evidence="1">DUF2971 domain-containing protein</fullName>
    </submittedName>
</protein>
<dbReference type="Pfam" id="PF11185">
    <property type="entry name" value="DUF2971"/>
    <property type="match status" value="1"/>
</dbReference>
<dbReference type="InterPro" id="IPR021352">
    <property type="entry name" value="DUF2971"/>
</dbReference>
<reference evidence="1" key="1">
    <citation type="submission" date="2020-11" db="EMBL/GenBank/DDBJ databases">
        <authorList>
            <person name="Thieme N."/>
            <person name="Liebl W."/>
            <person name="Zverlov V."/>
        </authorList>
    </citation>
    <scope>NUCLEOTIDE SEQUENCE</scope>
    <source>
        <strain evidence="1">NT08</strain>
    </source>
</reference>
<comment type="caution">
    <text evidence="1">The sequence shown here is derived from an EMBL/GenBank/DDBJ whole genome shotgun (WGS) entry which is preliminary data.</text>
</comment>
<proteinExistence type="predicted"/>
<evidence type="ECO:0000313" key="2">
    <source>
        <dbReference type="Proteomes" id="UP000631418"/>
    </source>
</evidence>
<accession>A0AAE2V1V7</accession>
<dbReference type="EMBL" id="JADOEF010000001">
    <property type="protein sequence ID" value="MBF7808256.1"/>
    <property type="molecule type" value="Genomic_DNA"/>
</dbReference>
<dbReference type="RefSeq" id="WP_012061138.1">
    <property type="nucleotide sequence ID" value="NZ_CP073279.1"/>
</dbReference>
<organism evidence="1 2">
    <name type="scientific">Clostridium beijerinckii</name>
    <name type="common">Clostridium MP</name>
    <dbReference type="NCBI Taxonomy" id="1520"/>
    <lineage>
        <taxon>Bacteria</taxon>
        <taxon>Bacillati</taxon>
        <taxon>Bacillota</taxon>
        <taxon>Clostridia</taxon>
        <taxon>Eubacteriales</taxon>
        <taxon>Clostridiaceae</taxon>
        <taxon>Clostridium</taxon>
    </lineage>
</organism>
<sequence>MEKNNQEYLCKYMTFEQFLDLIELERLYLTNITIWDDCYEGYEIEKFQEYNLSDTKNKLSKESLEKLKLWNEVKKKLYYAQSWTKLIDESDAMWRIYSPQKTGVRIKVKKDNIISAILELIDSEKDIYLDPCSGDIEYEKPIDYEAFRLTDSEPKETSIKAYNISEMPLIYSKRKAFIHEEEYRFSIKLNLSKIVAQVCEKVTDDGGGAENMKNLYNYDYPKVIHYKMENDLISEVLLDPRAPKYFEEAFIEYCNKRKFTDKNIVYKKSDLYTKE</sequence>
<evidence type="ECO:0000313" key="1">
    <source>
        <dbReference type="EMBL" id="MBF7808256.1"/>
    </source>
</evidence>
<dbReference type="AlphaFoldDB" id="A0AAE2V1V7"/>
<dbReference type="Proteomes" id="UP000631418">
    <property type="component" value="Unassembled WGS sequence"/>
</dbReference>
<gene>
    <name evidence="1" type="ORF">IS491_06195</name>
</gene>
<name>A0AAE2V1V7_CLOBE</name>